<keyword evidence="2" id="KW-1185">Reference proteome</keyword>
<proteinExistence type="predicted"/>
<protein>
    <submittedName>
        <fullName evidence="1">Uncharacterized protein</fullName>
    </submittedName>
</protein>
<reference evidence="1 2" key="1">
    <citation type="journal article" date="2016" name="Sci. Rep.">
        <title>Draft genome sequencing and secretome analysis of fungal phytopathogen Ascochyta rabiei provides insight into the necrotrophic effector repertoire.</title>
        <authorList>
            <person name="Verma S."/>
            <person name="Gazara R.K."/>
            <person name="Nizam S."/>
            <person name="Parween S."/>
            <person name="Chattopadhyay D."/>
            <person name="Verma P.K."/>
        </authorList>
    </citation>
    <scope>NUCLEOTIDE SEQUENCE [LARGE SCALE GENOMIC DNA]</scope>
    <source>
        <strain evidence="1 2">ArDII</strain>
    </source>
</reference>
<organism evidence="1 2">
    <name type="scientific">Didymella rabiei</name>
    <name type="common">Chickpea ascochyta blight fungus</name>
    <name type="synonym">Mycosphaerella rabiei</name>
    <dbReference type="NCBI Taxonomy" id="5454"/>
    <lineage>
        <taxon>Eukaryota</taxon>
        <taxon>Fungi</taxon>
        <taxon>Dikarya</taxon>
        <taxon>Ascomycota</taxon>
        <taxon>Pezizomycotina</taxon>
        <taxon>Dothideomycetes</taxon>
        <taxon>Pleosporomycetidae</taxon>
        <taxon>Pleosporales</taxon>
        <taxon>Pleosporineae</taxon>
        <taxon>Didymellaceae</taxon>
        <taxon>Ascochyta</taxon>
    </lineage>
</organism>
<comment type="caution">
    <text evidence="1">The sequence shown here is derived from an EMBL/GenBank/DDBJ whole genome shotgun (WGS) entry which is preliminary data.</text>
</comment>
<gene>
    <name evidence="1" type="ORF">ST47_g1217</name>
</gene>
<accession>A0A163L5M9</accession>
<dbReference type="AlphaFoldDB" id="A0A163L5M9"/>
<dbReference type="Proteomes" id="UP000076837">
    <property type="component" value="Unassembled WGS sequence"/>
</dbReference>
<evidence type="ECO:0000313" key="2">
    <source>
        <dbReference type="Proteomes" id="UP000076837"/>
    </source>
</evidence>
<name>A0A163L5M9_DIDRA</name>
<dbReference type="EMBL" id="JYNV01000060">
    <property type="protein sequence ID" value="KZM27513.1"/>
    <property type="molecule type" value="Genomic_DNA"/>
</dbReference>
<sequence>MKIFKNQVNEDTLVDIPGTVSPATGKPRQMRIYGQAEAIQLGDLTDREEPEYVADDDFDPIAVANRAGESKLTIFTPGGDVA</sequence>
<evidence type="ECO:0000313" key="1">
    <source>
        <dbReference type="EMBL" id="KZM27513.1"/>
    </source>
</evidence>